<evidence type="ECO:0000259" key="2">
    <source>
        <dbReference type="Pfam" id="PF01232"/>
    </source>
</evidence>
<dbReference type="Gene3D" id="1.10.1040.10">
    <property type="entry name" value="N-(1-d-carboxylethyl)-l-norvaline Dehydrogenase, domain 2"/>
    <property type="match status" value="1"/>
</dbReference>
<keyword evidence="1" id="KW-0560">Oxidoreductase</keyword>
<dbReference type="PANTHER" id="PTHR43362:SF1">
    <property type="entry name" value="MANNITOL DEHYDROGENASE 2-RELATED"/>
    <property type="match status" value="1"/>
</dbReference>
<dbReference type="InterPro" id="IPR008927">
    <property type="entry name" value="6-PGluconate_DH-like_C_sf"/>
</dbReference>
<dbReference type="InterPro" id="IPR036291">
    <property type="entry name" value="NAD(P)-bd_dom_sf"/>
</dbReference>
<evidence type="ECO:0000313" key="4">
    <source>
        <dbReference type="EMBL" id="MCB5225585.1"/>
    </source>
</evidence>
<dbReference type="PRINTS" id="PR00084">
    <property type="entry name" value="MTLDHDRGNASE"/>
</dbReference>
<dbReference type="Pfam" id="PF01232">
    <property type="entry name" value="Mannitol_dh"/>
    <property type="match status" value="1"/>
</dbReference>
<dbReference type="Pfam" id="PF08125">
    <property type="entry name" value="Mannitol_dh_C"/>
    <property type="match status" value="1"/>
</dbReference>
<accession>A0ABS8C0C9</accession>
<reference evidence="4 5" key="1">
    <citation type="submission" date="2021-10" db="EMBL/GenBank/DDBJ databases">
        <title>Alishewanella koreense sp. nov. isolated from seawater of southwestern coast in South Korea and the proposal for the reclassification of Rheinheimera perlucida and Rheinheimera tuosuensis as Arsukibacterium perlucida and Arsukibacterium tuosuensis.</title>
        <authorList>
            <person name="Kim K.H."/>
            <person name="Ruan W."/>
            <person name="Kim K.R."/>
            <person name="Baek J.H."/>
            <person name="Jeon C.O."/>
        </authorList>
    </citation>
    <scope>NUCLEOTIDE SEQUENCE [LARGE SCALE GENOMIC DNA]</scope>
    <source>
        <strain evidence="4 5">16-MA</strain>
    </source>
</reference>
<evidence type="ECO:0000256" key="1">
    <source>
        <dbReference type="ARBA" id="ARBA00023002"/>
    </source>
</evidence>
<feature type="domain" description="Mannitol dehydrogenase N-terminal" evidence="2">
    <location>
        <begin position="31"/>
        <end position="274"/>
    </location>
</feature>
<dbReference type="InterPro" id="IPR013131">
    <property type="entry name" value="Mannitol_DH_N"/>
</dbReference>
<dbReference type="SUPFAM" id="SSF51735">
    <property type="entry name" value="NAD(P)-binding Rossmann-fold domains"/>
    <property type="match status" value="1"/>
</dbReference>
<proteinExistence type="predicted"/>
<dbReference type="InterPro" id="IPR013328">
    <property type="entry name" value="6PGD_dom2"/>
</dbReference>
<dbReference type="EMBL" id="JAEINI020000001">
    <property type="protein sequence ID" value="MCB5225585.1"/>
    <property type="molecule type" value="Genomic_DNA"/>
</dbReference>
<dbReference type="PANTHER" id="PTHR43362">
    <property type="entry name" value="MANNITOL DEHYDROGENASE DSF1-RELATED"/>
    <property type="match status" value="1"/>
</dbReference>
<evidence type="ECO:0000259" key="3">
    <source>
        <dbReference type="Pfam" id="PF08125"/>
    </source>
</evidence>
<dbReference type="Gene3D" id="3.40.50.720">
    <property type="entry name" value="NAD(P)-binding Rossmann-like Domain"/>
    <property type="match status" value="1"/>
</dbReference>
<feature type="domain" description="Mannitol dehydrogenase C-terminal" evidence="3">
    <location>
        <begin position="283"/>
        <end position="474"/>
    </location>
</feature>
<dbReference type="InterPro" id="IPR013118">
    <property type="entry name" value="Mannitol_DH_C"/>
</dbReference>
<dbReference type="InterPro" id="IPR050988">
    <property type="entry name" value="Mannitol_DH/Oxidoreductase"/>
</dbReference>
<sequence>MEHLSNRTLASLDGKLPLPAYRLAEVKPQIGIVHLGPGAFFRGHQAFYTEQALQHGGDWAISAVSMRSADVSQALMPQDGLYTLAVLDSKTSYQIIGSVQEVLIASEQYAAVFARLTAPSTRYVTMTITEKGYCLNAAGELDLQHPQIQQDLNGNSQAVTAIGLLASALAARYQANVAPFCVISCDNLTDNGRKLRRALISYTLQKNPALANWLEQQLICPCTMVDSITPATDETLRINVTKEIGLQDNWPIKREAFVQWVIEDILPSERPAWQQAGVIYAADVSAFEKAKLRLLNAPHSTLAYTGYLLGYETVYDAMQDQQLVAQLKQMVTVEIIPSFIAPSELDVNQYSTAIFARFCNPAIRHLLAQIAWDGSQKIPMRILPVIKDNLAAGRDIQLLSSCLAAWFLFIRRRVSEGEKLIDPLVDNLLEVVSQCTGIANHDVPLFLALDRVFPTELSLNEAFSAAVKAAYQDLTIYVARRLSG</sequence>
<evidence type="ECO:0000313" key="5">
    <source>
        <dbReference type="Proteomes" id="UP000633814"/>
    </source>
</evidence>
<gene>
    <name evidence="4" type="ORF">JAO78_001975</name>
</gene>
<organism evidence="4 5">
    <name type="scientific">Alishewanella maricola</name>
    <dbReference type="NCBI Taxonomy" id="2795740"/>
    <lineage>
        <taxon>Bacteria</taxon>
        <taxon>Pseudomonadati</taxon>
        <taxon>Pseudomonadota</taxon>
        <taxon>Gammaproteobacteria</taxon>
        <taxon>Alteromonadales</taxon>
        <taxon>Alteromonadaceae</taxon>
        <taxon>Alishewanella</taxon>
    </lineage>
</organism>
<dbReference type="SUPFAM" id="SSF48179">
    <property type="entry name" value="6-phosphogluconate dehydrogenase C-terminal domain-like"/>
    <property type="match status" value="1"/>
</dbReference>
<name>A0ABS8C0C9_9ALTE</name>
<comment type="caution">
    <text evidence="4">The sequence shown here is derived from an EMBL/GenBank/DDBJ whole genome shotgun (WGS) entry which is preliminary data.</text>
</comment>
<dbReference type="RefSeq" id="WP_226749673.1">
    <property type="nucleotide sequence ID" value="NZ_JAEINI020000001.1"/>
</dbReference>
<dbReference type="Proteomes" id="UP000633814">
    <property type="component" value="Unassembled WGS sequence"/>
</dbReference>
<protein>
    <submittedName>
        <fullName evidence="4">Mannitol dehydrogenase family protein</fullName>
    </submittedName>
</protein>
<keyword evidence="5" id="KW-1185">Reference proteome</keyword>
<dbReference type="InterPro" id="IPR000669">
    <property type="entry name" value="Mannitol_DH"/>
</dbReference>